<sequence length="188" mass="20924">MLVKITRRHHARAVIIGADIGNTGNAVDDLDMPVAETPACLLKLVGREAWHAYRHYCRIGRGSQQARHRIDLAAFKSVSRQHLPEAEAEVQIEGDFHMLGRQQQAYRAAERPGRSAAENSAALFTVNQSGNLQLVDDFLDGGGADVEFRGQLGEAGQLPGKFALPDAVFQRFKDFCPRPRRFLFSDHF</sequence>
<dbReference type="AlphaFoldDB" id="A0A645I8R0"/>
<proteinExistence type="predicted"/>
<dbReference type="EMBL" id="VSSQ01109455">
    <property type="protein sequence ID" value="MPN47737.1"/>
    <property type="molecule type" value="Genomic_DNA"/>
</dbReference>
<reference evidence="1" key="1">
    <citation type="submission" date="2019-08" db="EMBL/GenBank/DDBJ databases">
        <authorList>
            <person name="Kucharzyk K."/>
            <person name="Murdoch R.W."/>
            <person name="Higgins S."/>
            <person name="Loffler F."/>
        </authorList>
    </citation>
    <scope>NUCLEOTIDE SEQUENCE</scope>
</reference>
<gene>
    <name evidence="1" type="ORF">SDC9_195341</name>
</gene>
<evidence type="ECO:0000313" key="1">
    <source>
        <dbReference type="EMBL" id="MPN47737.1"/>
    </source>
</evidence>
<organism evidence="1">
    <name type="scientific">bioreactor metagenome</name>
    <dbReference type="NCBI Taxonomy" id="1076179"/>
    <lineage>
        <taxon>unclassified sequences</taxon>
        <taxon>metagenomes</taxon>
        <taxon>ecological metagenomes</taxon>
    </lineage>
</organism>
<comment type="caution">
    <text evidence="1">The sequence shown here is derived from an EMBL/GenBank/DDBJ whole genome shotgun (WGS) entry which is preliminary data.</text>
</comment>
<accession>A0A645I8R0</accession>
<protein>
    <submittedName>
        <fullName evidence="1">Uncharacterized protein</fullName>
    </submittedName>
</protein>
<name>A0A645I8R0_9ZZZZ</name>